<dbReference type="OrthoDB" id="271033at2759"/>
<evidence type="ECO:0000313" key="4">
    <source>
        <dbReference type="EMBL" id="EPY31018.1"/>
    </source>
</evidence>
<proteinExistence type="predicted"/>
<keyword evidence="2" id="KW-0812">Transmembrane</keyword>
<dbReference type="AlphaFoldDB" id="S9UQ77"/>
<feature type="transmembrane region" description="Helical" evidence="2">
    <location>
        <begin position="196"/>
        <end position="217"/>
    </location>
</feature>
<feature type="compositionally biased region" description="Basic and acidic residues" evidence="1">
    <location>
        <begin position="390"/>
        <end position="402"/>
    </location>
</feature>
<evidence type="ECO:0000313" key="5">
    <source>
        <dbReference type="Proteomes" id="UP000015354"/>
    </source>
</evidence>
<dbReference type="EMBL" id="ATMH01007770">
    <property type="protein sequence ID" value="EPY23305.1"/>
    <property type="molecule type" value="Genomic_DNA"/>
</dbReference>
<dbReference type="Proteomes" id="UP000015354">
    <property type="component" value="Unassembled WGS sequence"/>
</dbReference>
<reference evidence="4" key="2">
    <citation type="submission" date="2013-03" db="EMBL/GenBank/DDBJ databases">
        <authorList>
            <person name="Motta M.C.M."/>
            <person name="Martins A.C.A."/>
            <person name="Preta C.M.C.C."/>
            <person name="Silva R."/>
            <person name="de Souza S.S."/>
            <person name="Klein C.C."/>
            <person name="de Almeida L.G.P."/>
            <person name="Cunha O.L."/>
            <person name="Colabardini A.C."/>
            <person name="Lima B.A."/>
            <person name="Machado C.R."/>
            <person name="Soares C.M.A."/>
            <person name="de Menezes C.B.A."/>
            <person name="Bartolomeu D.C."/>
            <person name="Grisard E.C."/>
            <person name="Fantinatti-Garboggini F."/>
            <person name="Rodrigues-Luiz G.F."/>
            <person name="Wagner G."/>
            <person name="Goldman G.H."/>
            <person name="Fietto J.L.R."/>
            <person name="Ciapina L.P."/>
            <person name="Brocchi M."/>
            <person name="Elias M.C."/>
            <person name="Goldman M.H.S."/>
            <person name="Sagot M.-F."/>
            <person name="Pereira M."/>
            <person name="Stoco P.H."/>
            <person name="Teixeira S.M.R."/>
            <person name="de Mendonca-Neto R.P."/>
            <person name="Maciel T.E.F."/>
            <person name="Mendes T.A.O."/>
            <person name="Urmenyi T.P."/>
            <person name="Teixeira M.M.G."/>
            <person name="de Camargo E.F.P."/>
            <person name="de Sousa W."/>
            <person name="Schenkman S."/>
            <person name="de Vasconcelos A.T.R."/>
        </authorList>
    </citation>
    <scope>NUCLEOTIDE SEQUENCE</scope>
</reference>
<evidence type="ECO:0000256" key="2">
    <source>
        <dbReference type="SAM" id="Phobius"/>
    </source>
</evidence>
<evidence type="ECO:0008006" key="6">
    <source>
        <dbReference type="Google" id="ProtNLM"/>
    </source>
</evidence>
<keyword evidence="2" id="KW-0472">Membrane</keyword>
<feature type="region of interest" description="Disordered" evidence="1">
    <location>
        <begin position="384"/>
        <end position="413"/>
    </location>
</feature>
<comment type="caution">
    <text evidence="4">The sequence shown here is derived from an EMBL/GenBank/DDBJ whole genome shotgun (WGS) entry which is preliminary data.</text>
</comment>
<evidence type="ECO:0000313" key="3">
    <source>
        <dbReference type="EMBL" id="EPY23305.1"/>
    </source>
</evidence>
<reference evidence="4 5" key="1">
    <citation type="journal article" date="2013" name="PLoS ONE">
        <title>Predicting the Proteins of Angomonas deanei, Strigomonas culicis and Their Respective Endosymbionts Reveals New Aspects of the Trypanosomatidae Family.</title>
        <authorList>
            <person name="Motta M.C."/>
            <person name="Martins A.C."/>
            <person name="de Souza S.S."/>
            <person name="Catta-Preta C.M."/>
            <person name="Silva R."/>
            <person name="Klein C.C."/>
            <person name="de Almeida L.G."/>
            <person name="de Lima Cunha O."/>
            <person name="Ciapina L.P."/>
            <person name="Brocchi M."/>
            <person name="Colabardini A.C."/>
            <person name="de Araujo Lima B."/>
            <person name="Machado C.R."/>
            <person name="de Almeida Soares C.M."/>
            <person name="Probst C.M."/>
            <person name="de Menezes C.B."/>
            <person name="Thompson C.E."/>
            <person name="Bartholomeu D.C."/>
            <person name="Gradia D.F."/>
            <person name="Pavoni D.P."/>
            <person name="Grisard E.C."/>
            <person name="Fantinatti-Garboggini F."/>
            <person name="Marchini F.K."/>
            <person name="Rodrigues-Luiz G.F."/>
            <person name="Wagner G."/>
            <person name="Goldman G.H."/>
            <person name="Fietto J.L."/>
            <person name="Elias M.C."/>
            <person name="Goldman M.H."/>
            <person name="Sagot M.F."/>
            <person name="Pereira M."/>
            <person name="Stoco P.H."/>
            <person name="de Mendonca-Neto R.P."/>
            <person name="Teixeira S.M."/>
            <person name="Maciel T.E."/>
            <person name="de Oliveira Mendes T.A."/>
            <person name="Urmenyi T.P."/>
            <person name="de Souza W."/>
            <person name="Schenkman S."/>
            <person name="de Vasconcelos A.T."/>
        </authorList>
    </citation>
    <scope>NUCLEOTIDE SEQUENCE [LARGE SCALE GENOMIC DNA]</scope>
</reference>
<feature type="compositionally biased region" description="Low complexity" evidence="1">
    <location>
        <begin position="403"/>
        <end position="413"/>
    </location>
</feature>
<keyword evidence="5" id="KW-1185">Reference proteome</keyword>
<sequence length="413" mass="46848">MRRQFSRCAAAAAVLGAAAPLRDGRRHKSLYEMVHNATRLKMAHQYEKKQYTSKDVGTGPQYGSGFDPVLSHATMKNRTGPLRRKQGTSSEDYMDVMESERWMDAKQAAKVLHIKEEELATLTREKLEERWVKVYKEKTNAQQSEILIAAEVLLEYLDSTVFLKKNRQYYRNFIENARVSVDVELQAQRQEQRQQFIWAFGFAVFGASVSILIVAYLRNVITRKDAESIGAKTKDFVLMTFLQSKNVEPAPDYSRRYASTPTAAELDAAAGRYDMQYLDSQHARLLEEKRAQDKHEQAELLKMLNDENERRAKAQLAARREEVGDSRVKVYRPEDIDPATGQPLAEAPAARPAEAPARFNHYTFRQFADMMATSFGGGSRIQRITSETSARADELRRMKERAGTATTAGGDSA</sequence>
<keyword evidence="2" id="KW-1133">Transmembrane helix</keyword>
<protein>
    <recommendedName>
        <fullName evidence="6">Transmembrane protein</fullName>
    </recommendedName>
</protein>
<name>S9UQ77_9TRYP</name>
<gene>
    <name evidence="4" type="ORF">STCU_03685</name>
    <name evidence="3" type="ORF">STCU_07770</name>
</gene>
<organism evidence="4 5">
    <name type="scientific">Strigomonas culicis</name>
    <dbReference type="NCBI Taxonomy" id="28005"/>
    <lineage>
        <taxon>Eukaryota</taxon>
        <taxon>Discoba</taxon>
        <taxon>Euglenozoa</taxon>
        <taxon>Kinetoplastea</taxon>
        <taxon>Metakinetoplastina</taxon>
        <taxon>Trypanosomatida</taxon>
        <taxon>Trypanosomatidae</taxon>
        <taxon>Strigomonadinae</taxon>
        <taxon>Strigomonas</taxon>
    </lineage>
</organism>
<evidence type="ECO:0000256" key="1">
    <source>
        <dbReference type="SAM" id="MobiDB-lite"/>
    </source>
</evidence>
<dbReference type="EMBL" id="ATMH01003685">
    <property type="protein sequence ID" value="EPY31018.1"/>
    <property type="molecule type" value="Genomic_DNA"/>
</dbReference>
<accession>S9UQ77</accession>